<dbReference type="Gene3D" id="3.40.1190.20">
    <property type="match status" value="1"/>
</dbReference>
<gene>
    <name evidence="5" type="ORF">IGS68_26215</name>
</gene>
<protein>
    <submittedName>
        <fullName evidence="5">Adenosine kinase</fullName>
    </submittedName>
</protein>
<dbReference type="Pfam" id="PF00294">
    <property type="entry name" value="PfkB"/>
    <property type="match status" value="1"/>
</dbReference>
<evidence type="ECO:0000256" key="3">
    <source>
        <dbReference type="ARBA" id="ARBA00022777"/>
    </source>
</evidence>
<organism evidence="5 6">
    <name type="scientific">Skermanella cutis</name>
    <dbReference type="NCBI Taxonomy" id="2775420"/>
    <lineage>
        <taxon>Bacteria</taxon>
        <taxon>Pseudomonadati</taxon>
        <taxon>Pseudomonadota</taxon>
        <taxon>Alphaproteobacteria</taxon>
        <taxon>Rhodospirillales</taxon>
        <taxon>Azospirillaceae</taxon>
        <taxon>Skermanella</taxon>
    </lineage>
</organism>
<dbReference type="InterPro" id="IPR011611">
    <property type="entry name" value="PfkB_dom"/>
</dbReference>
<dbReference type="GO" id="GO:0016301">
    <property type="term" value="F:kinase activity"/>
    <property type="evidence" value="ECO:0007669"/>
    <property type="project" value="UniProtKB-KW"/>
</dbReference>
<proteinExistence type="inferred from homology"/>
<dbReference type="PANTHER" id="PTHR43320">
    <property type="entry name" value="SUGAR KINASE"/>
    <property type="match status" value="1"/>
</dbReference>
<dbReference type="Proteomes" id="UP000595197">
    <property type="component" value="Chromosome"/>
</dbReference>
<reference evidence="5" key="1">
    <citation type="submission" date="2021-02" db="EMBL/GenBank/DDBJ databases">
        <title>Skermanella TT6 skin isolate.</title>
        <authorList>
            <person name="Lee K."/>
            <person name="Ganzorig M."/>
        </authorList>
    </citation>
    <scope>NUCLEOTIDE SEQUENCE</scope>
    <source>
        <strain evidence="5">TT6</strain>
    </source>
</reference>
<accession>A0ABX7B504</accession>
<dbReference type="InterPro" id="IPR052700">
    <property type="entry name" value="Carb_kinase_PfkB-like"/>
</dbReference>
<keyword evidence="3 5" id="KW-0418">Kinase</keyword>
<evidence type="ECO:0000259" key="4">
    <source>
        <dbReference type="Pfam" id="PF00294"/>
    </source>
</evidence>
<evidence type="ECO:0000313" key="5">
    <source>
        <dbReference type="EMBL" id="QQP89428.1"/>
    </source>
</evidence>
<feature type="domain" description="Carbohydrate kinase PfkB" evidence="4">
    <location>
        <begin position="59"/>
        <end position="317"/>
    </location>
</feature>
<keyword evidence="2" id="KW-0808">Transferase</keyword>
<dbReference type="PROSITE" id="PS00584">
    <property type="entry name" value="PFKB_KINASES_2"/>
    <property type="match status" value="1"/>
</dbReference>
<evidence type="ECO:0000313" key="6">
    <source>
        <dbReference type="Proteomes" id="UP000595197"/>
    </source>
</evidence>
<comment type="similarity">
    <text evidence="1">Belongs to the carbohydrate kinase PfkB family.</text>
</comment>
<keyword evidence="6" id="KW-1185">Reference proteome</keyword>
<dbReference type="InterPro" id="IPR002173">
    <property type="entry name" value="Carboh/pur_kinase_PfkB_CS"/>
</dbReference>
<dbReference type="SUPFAM" id="SSF53613">
    <property type="entry name" value="Ribokinase-like"/>
    <property type="match status" value="1"/>
</dbReference>
<dbReference type="CDD" id="cd01168">
    <property type="entry name" value="adenosine_kinase"/>
    <property type="match status" value="1"/>
</dbReference>
<evidence type="ECO:0000256" key="2">
    <source>
        <dbReference type="ARBA" id="ARBA00022679"/>
    </source>
</evidence>
<dbReference type="InterPro" id="IPR029056">
    <property type="entry name" value="Ribokinase-like"/>
</dbReference>
<dbReference type="RefSeq" id="WP_201075658.1">
    <property type="nucleotide sequence ID" value="NZ_CP067420.1"/>
</dbReference>
<dbReference type="EMBL" id="CP067420">
    <property type="protein sequence ID" value="QQP89428.1"/>
    <property type="molecule type" value="Genomic_DNA"/>
</dbReference>
<dbReference type="Gene3D" id="3.30.1110.10">
    <property type="match status" value="1"/>
</dbReference>
<evidence type="ECO:0000256" key="1">
    <source>
        <dbReference type="ARBA" id="ARBA00010688"/>
    </source>
</evidence>
<name>A0ABX7B504_9PROT</name>
<sequence>MSQATLDVVGIGNAIVDVIAHADDDFIASNGLEKGAMTLIDADRAEELYGRMGPGIEMSGGSAGNTMAGIASLGGKGAYIGKVKDDQLGTVFRHDIRAVGVRFDSKPATEGAPTARCLILVTPDAQRTMNTYLGACVELGPDDIDADLIQSAQVTYLEGYLWDRPLAKEAFLKAARLAHAGDRKLSLTLSDSFCVNRHRAEFADLVDNHVDILFGNEHEIMALYQVDSFDEALAAVRGRCETAVLTRSEKGSVVVTERDVFEIPADPVDRLIDTTGAGDLFAAGFLHGYTHGRSLPDCARIAAISAAEVISHVGARPEVNLADLVARKLG</sequence>
<dbReference type="PANTHER" id="PTHR43320:SF3">
    <property type="entry name" value="CARBOHYDRATE KINASE PFKB DOMAIN-CONTAINING PROTEIN"/>
    <property type="match status" value="1"/>
</dbReference>